<dbReference type="EMBL" id="CP144748">
    <property type="protein sequence ID" value="WVZ69298.1"/>
    <property type="molecule type" value="Genomic_DNA"/>
</dbReference>
<proteinExistence type="predicted"/>
<evidence type="ECO:0000313" key="1">
    <source>
        <dbReference type="EMBL" id="WVZ69298.1"/>
    </source>
</evidence>
<sequence>MGADASPGEVLPSAIFLRAGAGAPELPSSDSFLFCVGAAAADATAESSQPEAFSMRAAAAAPKIPRSAWLWRLGAAVASLDISSSDFLAPSFDSVAELDSPSWSSAAAFRPGNAATRSASLALDSSSSAASALRAGNAAAGAAASLGSGLPESLSSGLRGLR</sequence>
<accession>A0AAQ3WPG3</accession>
<name>A0AAQ3WPG3_PASNO</name>
<dbReference type="Proteomes" id="UP001341281">
    <property type="component" value="Chromosome 04"/>
</dbReference>
<protein>
    <submittedName>
        <fullName evidence="1">Uncharacterized protein</fullName>
    </submittedName>
</protein>
<gene>
    <name evidence="1" type="ORF">U9M48_018106</name>
</gene>
<reference evidence="1 2" key="1">
    <citation type="submission" date="2024-02" db="EMBL/GenBank/DDBJ databases">
        <title>High-quality chromosome-scale genome assembly of Pensacola bahiagrass (Paspalum notatum Flugge var. saurae).</title>
        <authorList>
            <person name="Vega J.M."/>
            <person name="Podio M."/>
            <person name="Orjuela J."/>
            <person name="Siena L.A."/>
            <person name="Pessino S.C."/>
            <person name="Combes M.C."/>
            <person name="Mariac C."/>
            <person name="Albertini E."/>
            <person name="Pupilli F."/>
            <person name="Ortiz J.P.A."/>
            <person name="Leblanc O."/>
        </authorList>
    </citation>
    <scope>NUCLEOTIDE SEQUENCE [LARGE SCALE GENOMIC DNA]</scope>
    <source>
        <strain evidence="1">R1</strain>
        <tissue evidence="1">Leaf</tissue>
    </source>
</reference>
<dbReference type="AlphaFoldDB" id="A0AAQ3WPG3"/>
<organism evidence="1 2">
    <name type="scientific">Paspalum notatum var. saurae</name>
    <dbReference type="NCBI Taxonomy" id="547442"/>
    <lineage>
        <taxon>Eukaryota</taxon>
        <taxon>Viridiplantae</taxon>
        <taxon>Streptophyta</taxon>
        <taxon>Embryophyta</taxon>
        <taxon>Tracheophyta</taxon>
        <taxon>Spermatophyta</taxon>
        <taxon>Magnoliopsida</taxon>
        <taxon>Liliopsida</taxon>
        <taxon>Poales</taxon>
        <taxon>Poaceae</taxon>
        <taxon>PACMAD clade</taxon>
        <taxon>Panicoideae</taxon>
        <taxon>Andropogonodae</taxon>
        <taxon>Paspaleae</taxon>
        <taxon>Paspalinae</taxon>
        <taxon>Paspalum</taxon>
    </lineage>
</organism>
<keyword evidence="2" id="KW-1185">Reference proteome</keyword>
<evidence type="ECO:0000313" key="2">
    <source>
        <dbReference type="Proteomes" id="UP001341281"/>
    </source>
</evidence>